<dbReference type="Pfam" id="PF26557">
    <property type="entry name" value="Cullin_AB"/>
    <property type="match status" value="1"/>
</dbReference>
<dbReference type="SMART" id="SM00182">
    <property type="entry name" value="CULLIN"/>
    <property type="match status" value="1"/>
</dbReference>
<evidence type="ECO:0000256" key="4">
    <source>
        <dbReference type="ARBA" id="ARBA00022786"/>
    </source>
</evidence>
<organism evidence="9 10">
    <name type="scientific">Thalassiosira pseudonana</name>
    <name type="common">Marine diatom</name>
    <name type="synonym">Cyclotella nana</name>
    <dbReference type="NCBI Taxonomy" id="35128"/>
    <lineage>
        <taxon>Eukaryota</taxon>
        <taxon>Sar</taxon>
        <taxon>Stramenopiles</taxon>
        <taxon>Ochrophyta</taxon>
        <taxon>Bacillariophyta</taxon>
        <taxon>Coscinodiscophyceae</taxon>
        <taxon>Thalassiosirophycidae</taxon>
        <taxon>Thalassiosirales</taxon>
        <taxon>Thalassiosiraceae</taxon>
        <taxon>Thalassiosira</taxon>
    </lineage>
</organism>
<evidence type="ECO:0000256" key="7">
    <source>
        <dbReference type="SAM" id="MobiDB-lite"/>
    </source>
</evidence>
<dbReference type="InterPro" id="IPR036388">
    <property type="entry name" value="WH-like_DNA-bd_sf"/>
</dbReference>
<dbReference type="InterPro" id="IPR036317">
    <property type="entry name" value="Cullin_homology_sf"/>
</dbReference>
<dbReference type="SUPFAM" id="SSF46785">
    <property type="entry name" value="Winged helix' DNA-binding domain"/>
    <property type="match status" value="1"/>
</dbReference>
<dbReference type="GO" id="GO:0070979">
    <property type="term" value="P:protein K11-linked ubiquitination"/>
    <property type="evidence" value="ECO:0000318"/>
    <property type="project" value="GO_Central"/>
</dbReference>
<evidence type="ECO:0000256" key="3">
    <source>
        <dbReference type="ARBA" id="ARBA00022776"/>
    </source>
</evidence>
<evidence type="ECO:0000256" key="1">
    <source>
        <dbReference type="ARBA" id="ARBA00016068"/>
    </source>
</evidence>
<dbReference type="eggNOG" id="KOG2165">
    <property type="taxonomic scope" value="Eukaryota"/>
</dbReference>
<dbReference type="InterPro" id="IPR044554">
    <property type="entry name" value="ANAPC2"/>
</dbReference>
<evidence type="ECO:0000259" key="8">
    <source>
        <dbReference type="PROSITE" id="PS50069"/>
    </source>
</evidence>
<dbReference type="SUPFAM" id="SSF75632">
    <property type="entry name" value="Cullin homology domain"/>
    <property type="match status" value="1"/>
</dbReference>
<dbReference type="InterPro" id="IPR057975">
    <property type="entry name" value="TPR_ANAPC2"/>
</dbReference>
<comment type="similarity">
    <text evidence="6">Belongs to the cullin family.</text>
</comment>
<dbReference type="RefSeq" id="XP_002291443.1">
    <property type="nucleotide sequence ID" value="XM_002291407.1"/>
</dbReference>
<evidence type="ECO:0000256" key="5">
    <source>
        <dbReference type="ARBA" id="ARBA00023306"/>
    </source>
</evidence>
<evidence type="ECO:0000313" key="10">
    <source>
        <dbReference type="Proteomes" id="UP000001449"/>
    </source>
</evidence>
<dbReference type="PANTHER" id="PTHR45957:SF1">
    <property type="entry name" value="ANAPHASE-PROMOTING COMPLEX SUBUNIT 2"/>
    <property type="match status" value="1"/>
</dbReference>
<feature type="compositionally biased region" description="Acidic residues" evidence="7">
    <location>
        <begin position="142"/>
        <end position="158"/>
    </location>
</feature>
<dbReference type="InterPro" id="IPR014786">
    <property type="entry name" value="ANAPC2_C"/>
</dbReference>
<keyword evidence="4" id="KW-0833">Ubl conjugation pathway</keyword>
<dbReference type="InterPro" id="IPR059120">
    <property type="entry name" value="Cullin-like_AB"/>
</dbReference>
<dbReference type="SMART" id="SM01013">
    <property type="entry name" value="APC2"/>
    <property type="match status" value="1"/>
</dbReference>
<dbReference type="GO" id="GO:0031625">
    <property type="term" value="F:ubiquitin protein ligase binding"/>
    <property type="evidence" value="ECO:0007669"/>
    <property type="project" value="InterPro"/>
</dbReference>
<dbReference type="GO" id="GO:0006511">
    <property type="term" value="P:ubiquitin-dependent protein catabolic process"/>
    <property type="evidence" value="ECO:0007669"/>
    <property type="project" value="InterPro"/>
</dbReference>
<dbReference type="EMBL" id="CM000643">
    <property type="protein sequence ID" value="EED91550.1"/>
    <property type="molecule type" value="Genomic_DNA"/>
</dbReference>
<dbReference type="PROSITE" id="PS50069">
    <property type="entry name" value="CULLIN_2"/>
    <property type="match status" value="1"/>
</dbReference>
<dbReference type="InterPro" id="IPR036390">
    <property type="entry name" value="WH_DNA-bd_sf"/>
</dbReference>
<dbReference type="Proteomes" id="UP000001449">
    <property type="component" value="Chromosome 6"/>
</dbReference>
<dbReference type="GO" id="GO:0005680">
    <property type="term" value="C:anaphase-promoting complex"/>
    <property type="evidence" value="ECO:0000318"/>
    <property type="project" value="GO_Central"/>
</dbReference>
<dbReference type="KEGG" id="tps:THAPSDRAFT_6167"/>
<keyword evidence="3" id="KW-0498">Mitosis</keyword>
<dbReference type="GeneID" id="7443626"/>
<dbReference type="HOGENOM" id="CLU_007149_2_0_1"/>
<dbReference type="PaxDb" id="35128-Thaps6167"/>
<dbReference type="Gene3D" id="1.20.1310.10">
    <property type="entry name" value="Cullin Repeats"/>
    <property type="match status" value="1"/>
</dbReference>
<evidence type="ECO:0000313" key="9">
    <source>
        <dbReference type="EMBL" id="EED91550.1"/>
    </source>
</evidence>
<dbReference type="Pfam" id="PF25773">
    <property type="entry name" value="TPR_ANAPC2"/>
    <property type="match status" value="1"/>
</dbReference>
<evidence type="ECO:0000256" key="6">
    <source>
        <dbReference type="PROSITE-ProRule" id="PRU00330"/>
    </source>
</evidence>
<reference evidence="9 10" key="2">
    <citation type="journal article" date="2008" name="Nature">
        <title>The Phaeodactylum genome reveals the evolutionary history of diatom genomes.</title>
        <authorList>
            <person name="Bowler C."/>
            <person name="Allen A.E."/>
            <person name="Badger J.H."/>
            <person name="Grimwood J."/>
            <person name="Jabbari K."/>
            <person name="Kuo A."/>
            <person name="Maheswari U."/>
            <person name="Martens C."/>
            <person name="Maumus F."/>
            <person name="Otillar R.P."/>
            <person name="Rayko E."/>
            <person name="Salamov A."/>
            <person name="Vandepoele K."/>
            <person name="Beszteri B."/>
            <person name="Gruber A."/>
            <person name="Heijde M."/>
            <person name="Katinka M."/>
            <person name="Mock T."/>
            <person name="Valentin K."/>
            <person name="Verret F."/>
            <person name="Berges J.A."/>
            <person name="Brownlee C."/>
            <person name="Cadoret J.P."/>
            <person name="Chiovitti A."/>
            <person name="Choi C.J."/>
            <person name="Coesel S."/>
            <person name="De Martino A."/>
            <person name="Detter J.C."/>
            <person name="Durkin C."/>
            <person name="Falciatore A."/>
            <person name="Fournet J."/>
            <person name="Haruta M."/>
            <person name="Huysman M.J."/>
            <person name="Jenkins B.D."/>
            <person name="Jiroutova K."/>
            <person name="Jorgensen R.E."/>
            <person name="Joubert Y."/>
            <person name="Kaplan A."/>
            <person name="Kroger N."/>
            <person name="Kroth P.G."/>
            <person name="La Roche J."/>
            <person name="Lindquist E."/>
            <person name="Lommer M."/>
            <person name="Martin-Jezequel V."/>
            <person name="Lopez P.J."/>
            <person name="Lucas S."/>
            <person name="Mangogna M."/>
            <person name="McGinnis K."/>
            <person name="Medlin L.K."/>
            <person name="Montsant A."/>
            <person name="Oudot-Le Secq M.P."/>
            <person name="Napoli C."/>
            <person name="Obornik M."/>
            <person name="Parker M.S."/>
            <person name="Petit J.L."/>
            <person name="Porcel B.M."/>
            <person name="Poulsen N."/>
            <person name="Robison M."/>
            <person name="Rychlewski L."/>
            <person name="Rynearson T.A."/>
            <person name="Schmutz J."/>
            <person name="Shapiro H."/>
            <person name="Siaut M."/>
            <person name="Stanley M."/>
            <person name="Sussman M.R."/>
            <person name="Taylor A.R."/>
            <person name="Vardi A."/>
            <person name="von Dassow P."/>
            <person name="Vyverman W."/>
            <person name="Willis A."/>
            <person name="Wyrwicz L.S."/>
            <person name="Rokhsar D.S."/>
            <person name="Weissenbach J."/>
            <person name="Armbrust E.V."/>
            <person name="Green B.R."/>
            <person name="Van de Peer Y."/>
            <person name="Grigoriev I.V."/>
        </authorList>
    </citation>
    <scope>NUCLEOTIDE SEQUENCE [LARGE SCALE GENOMIC DNA]</scope>
    <source>
        <strain evidence="9 10">CCMP1335</strain>
    </source>
</reference>
<feature type="domain" description="Cullin family profile" evidence="8">
    <location>
        <begin position="436"/>
        <end position="640"/>
    </location>
</feature>
<dbReference type="Gene3D" id="1.10.10.10">
    <property type="entry name" value="Winged helix-like DNA-binding domain superfamily/Winged helix DNA-binding domain"/>
    <property type="match status" value="1"/>
</dbReference>
<dbReference type="FunFam" id="1.10.10.10:FF:000331">
    <property type="entry name" value="Anaphase-promoting complex subunit 2"/>
    <property type="match status" value="1"/>
</dbReference>
<dbReference type="GO" id="GO:0007091">
    <property type="term" value="P:metaphase/anaphase transition of mitotic cell cycle"/>
    <property type="evidence" value="ECO:0000318"/>
    <property type="project" value="GO_Central"/>
</dbReference>
<evidence type="ECO:0000256" key="2">
    <source>
        <dbReference type="ARBA" id="ARBA00022618"/>
    </source>
</evidence>
<reference evidence="9 10" key="1">
    <citation type="journal article" date="2004" name="Science">
        <title>The genome of the diatom Thalassiosira pseudonana: ecology, evolution, and metabolism.</title>
        <authorList>
            <person name="Armbrust E.V."/>
            <person name="Berges J.A."/>
            <person name="Bowler C."/>
            <person name="Green B.R."/>
            <person name="Martinez D."/>
            <person name="Putnam N.H."/>
            <person name="Zhou S."/>
            <person name="Allen A.E."/>
            <person name="Apt K.E."/>
            <person name="Bechner M."/>
            <person name="Brzezinski M.A."/>
            <person name="Chaal B.K."/>
            <person name="Chiovitti A."/>
            <person name="Davis A.K."/>
            <person name="Demarest M.S."/>
            <person name="Detter J.C."/>
            <person name="Glavina T."/>
            <person name="Goodstein D."/>
            <person name="Hadi M.Z."/>
            <person name="Hellsten U."/>
            <person name="Hildebrand M."/>
            <person name="Jenkins B.D."/>
            <person name="Jurka J."/>
            <person name="Kapitonov V.V."/>
            <person name="Kroger N."/>
            <person name="Lau W.W."/>
            <person name="Lane T.W."/>
            <person name="Larimer F.W."/>
            <person name="Lippmeier J.C."/>
            <person name="Lucas S."/>
            <person name="Medina M."/>
            <person name="Montsant A."/>
            <person name="Obornik M."/>
            <person name="Parker M.S."/>
            <person name="Palenik B."/>
            <person name="Pazour G.J."/>
            <person name="Richardson P.M."/>
            <person name="Rynearson T.A."/>
            <person name="Saito M.A."/>
            <person name="Schwartz D.C."/>
            <person name="Thamatrakoln K."/>
            <person name="Valentin K."/>
            <person name="Vardi A."/>
            <person name="Wilkerson F.P."/>
            <person name="Rokhsar D.S."/>
        </authorList>
    </citation>
    <scope>NUCLEOTIDE SEQUENCE [LARGE SCALE GENOMIC DNA]</scope>
    <source>
        <strain evidence="9 10">CCMP1335</strain>
    </source>
</reference>
<dbReference type="OMA" id="AAKWQES"/>
<dbReference type="Gene3D" id="3.30.230.130">
    <property type="entry name" value="Cullin, Chain C, Domain 2"/>
    <property type="match status" value="1"/>
</dbReference>
<keyword evidence="2" id="KW-0132">Cell division</keyword>
<name>B8C5R7_THAPS</name>
<dbReference type="InterPro" id="IPR016158">
    <property type="entry name" value="Cullin_homology"/>
</dbReference>
<feature type="region of interest" description="Disordered" evidence="7">
    <location>
        <begin position="138"/>
        <end position="158"/>
    </location>
</feature>
<dbReference type="STRING" id="35128.B8C5R7"/>
<keyword evidence="10" id="KW-1185">Reference proteome</keyword>
<dbReference type="Pfam" id="PF08672">
    <property type="entry name" value="ANAPC2"/>
    <property type="match status" value="1"/>
</dbReference>
<dbReference type="GO" id="GO:0051301">
    <property type="term" value="P:cell division"/>
    <property type="evidence" value="ECO:0007669"/>
    <property type="project" value="UniProtKB-KW"/>
</dbReference>
<accession>B8C5R7</accession>
<dbReference type="AlphaFoldDB" id="B8C5R7"/>
<dbReference type="PANTHER" id="PTHR45957">
    <property type="entry name" value="ANAPHASE-PROMOTING COMPLEX SUBUNIT 2"/>
    <property type="match status" value="1"/>
</dbReference>
<dbReference type="InParanoid" id="B8C5R7"/>
<keyword evidence="5" id="KW-0131">Cell cycle</keyword>
<protein>
    <recommendedName>
        <fullName evidence="1">Anaphase-promoting complex subunit 2</fullName>
    </recommendedName>
</protein>
<sequence length="763" mass="87448">MSTTAAPPAPPPAYQHLYHRRLSRAIQRANATQNRPTTKLAREFFKDVHQFDLRDATGWRSLPRRVATLASYLNDPTSVICDTEESFSIRVSHDVHETRRVALTAAIFANSPPTFLNEFYYLFEALLVARQRQWKKSNPLDESMETDDGDDDDDDDGGEEELMLLQEEEELYQSLSILGWLPDQLRRPFREALHSVMMNVVKSLISGDFESEGMLERTLQWKTDVLIPWVHSVVGSEAYNRDQWDAQLEYAASECFVRVRMNELFDLVTDYPDSLPAVRELSVALDRTGRLFYHSLANEWRGALVKRLIHPGAQTSQIIDVYINTIKVLREMDPSGELLQVVTQPVREYLRGRADTVRCIITSLTDEEGGGDLYEELRRQDAKPLDEAQLDEEDDEEPPTFDWVPPPSILQRRGVITGQVGRVTSSSRRAGDILSMLVGIYGSKELFVNEYRIMLADKLLSNLEYDTDKDVHNLELLKLRFGEASMRQCEVMIKDIDDSKRIHNNIRSTLEAIALSSNPPVVDAAIVSHIFWPALQKEPLKNHPRIQAELDQFSKEYAKLKNPRRLVWMKQLGTVELEVEFYDGDEDSIFTSHVKYITCTPAHATLLAHFEDKPQWTADELSGETEMPEEIVRKRMSFWASHRVVQVRRSGSDFVYTLSSLADVNELSFADHDDDDHEHAVSLGAHEKEEIKVFESYIVGMLSNLGQLPLERIHTMLKSFTTGSDHNYNRTPQQLAVFLQQLCKEEKLECSPDGLYKLLKKRS</sequence>
<gene>
    <name evidence="9" type="ORF">THAPSDRAFT_6167</name>
</gene>
<proteinExistence type="inferred from homology"/>